<evidence type="ECO:0000256" key="3">
    <source>
        <dbReference type="ARBA" id="ARBA00022553"/>
    </source>
</evidence>
<evidence type="ECO:0000256" key="7">
    <source>
        <dbReference type="ARBA" id="ARBA00022840"/>
    </source>
</evidence>
<sequence>MFENDSPRSSKLWPWVIGALAVLSLIGLIVTSWIWADFGREQEIVSKITQHLPNSDLPDAKELAGELRLQSRLTALLILNLFVSAITLALFVRSYWVNMRQLRSVQVLATDILASLDQAVITVDCGGKILSVNPRGITLLGSQLQSADKTLAKLHPPYDALDELRRKVLATQEPIREHEAIFETGNQTLFLRTGCSLLHDHQDNQIGVVIHILDVTEKALIERRLRRMERYMGLGSLAAGLQHEIKNPLAALSLHVQLLAESLEERETDDSGEEESIQESLDVLRTEVRRVTNVLESFREFASVAELHRVDVDLVETVHTVVRLTDPQAAERGIKIRVISSRAPVVVSIDQDRFGQVLLNLLLNAFTSMNQGGEVILEVVEQRDRTTIRIADQGCGIPKEFQDKVFDPYFTTRSDGTGMGLAISEKIVRQHGGRLEFESGSAGTTFSIVIPKDA</sequence>
<evidence type="ECO:0000256" key="9">
    <source>
        <dbReference type="SAM" id="Phobius"/>
    </source>
</evidence>
<accession>A0ABT7PK62</accession>
<keyword evidence="6" id="KW-0418">Kinase</keyword>
<dbReference type="PROSITE" id="PS50109">
    <property type="entry name" value="HIS_KIN"/>
    <property type="match status" value="1"/>
</dbReference>
<dbReference type="Gene3D" id="3.30.450.20">
    <property type="entry name" value="PAS domain"/>
    <property type="match status" value="1"/>
</dbReference>
<dbReference type="PANTHER" id="PTHR43065">
    <property type="entry name" value="SENSOR HISTIDINE KINASE"/>
    <property type="match status" value="1"/>
</dbReference>
<dbReference type="InterPro" id="IPR003594">
    <property type="entry name" value="HATPase_dom"/>
</dbReference>
<organism evidence="11 12">
    <name type="scientific">Roseiconus lacunae</name>
    <dbReference type="NCBI Taxonomy" id="2605694"/>
    <lineage>
        <taxon>Bacteria</taxon>
        <taxon>Pseudomonadati</taxon>
        <taxon>Planctomycetota</taxon>
        <taxon>Planctomycetia</taxon>
        <taxon>Pirellulales</taxon>
        <taxon>Pirellulaceae</taxon>
        <taxon>Roseiconus</taxon>
    </lineage>
</organism>
<dbReference type="InterPro" id="IPR035965">
    <property type="entry name" value="PAS-like_dom_sf"/>
</dbReference>
<keyword evidence="5" id="KW-0547">Nucleotide-binding</keyword>
<feature type="domain" description="Histidine kinase" evidence="10">
    <location>
        <begin position="240"/>
        <end position="454"/>
    </location>
</feature>
<evidence type="ECO:0000313" key="12">
    <source>
        <dbReference type="Proteomes" id="UP001239462"/>
    </source>
</evidence>
<dbReference type="Pfam" id="PF00512">
    <property type="entry name" value="HisKA"/>
    <property type="match status" value="1"/>
</dbReference>
<dbReference type="InterPro" id="IPR003661">
    <property type="entry name" value="HisK_dim/P_dom"/>
</dbReference>
<dbReference type="EMBL" id="JASZZN010000011">
    <property type="protein sequence ID" value="MDM4016892.1"/>
    <property type="molecule type" value="Genomic_DNA"/>
</dbReference>
<dbReference type="SUPFAM" id="SSF55874">
    <property type="entry name" value="ATPase domain of HSP90 chaperone/DNA topoisomerase II/histidine kinase"/>
    <property type="match status" value="1"/>
</dbReference>
<dbReference type="SMART" id="SM00388">
    <property type="entry name" value="HisKA"/>
    <property type="match status" value="1"/>
</dbReference>
<protein>
    <recommendedName>
        <fullName evidence="2">histidine kinase</fullName>
        <ecNumber evidence="2">2.7.13.3</ecNumber>
    </recommendedName>
</protein>
<dbReference type="PRINTS" id="PR00344">
    <property type="entry name" value="BCTRLSENSOR"/>
</dbReference>
<evidence type="ECO:0000256" key="8">
    <source>
        <dbReference type="ARBA" id="ARBA00023012"/>
    </source>
</evidence>
<evidence type="ECO:0000256" key="5">
    <source>
        <dbReference type="ARBA" id="ARBA00022741"/>
    </source>
</evidence>
<dbReference type="GO" id="GO:0005524">
    <property type="term" value="F:ATP binding"/>
    <property type="evidence" value="ECO:0007669"/>
    <property type="project" value="UniProtKB-KW"/>
</dbReference>
<dbReference type="SUPFAM" id="SSF55785">
    <property type="entry name" value="PYP-like sensor domain (PAS domain)"/>
    <property type="match status" value="1"/>
</dbReference>
<comment type="caution">
    <text evidence="11">The sequence shown here is derived from an EMBL/GenBank/DDBJ whole genome shotgun (WGS) entry which is preliminary data.</text>
</comment>
<dbReference type="InterPro" id="IPR013656">
    <property type="entry name" value="PAS_4"/>
</dbReference>
<dbReference type="InterPro" id="IPR005467">
    <property type="entry name" value="His_kinase_dom"/>
</dbReference>
<dbReference type="Pfam" id="PF08448">
    <property type="entry name" value="PAS_4"/>
    <property type="match status" value="1"/>
</dbReference>
<feature type="transmembrane region" description="Helical" evidence="9">
    <location>
        <begin position="73"/>
        <end position="96"/>
    </location>
</feature>
<gene>
    <name evidence="11" type="ORF">QTN89_15705</name>
</gene>
<dbReference type="CDD" id="cd00082">
    <property type="entry name" value="HisKA"/>
    <property type="match status" value="1"/>
</dbReference>
<keyword evidence="9" id="KW-1133">Transmembrane helix</keyword>
<name>A0ABT7PK62_9BACT</name>
<feature type="transmembrane region" description="Helical" evidence="9">
    <location>
        <begin position="12"/>
        <end position="36"/>
    </location>
</feature>
<dbReference type="InterPro" id="IPR004358">
    <property type="entry name" value="Sig_transdc_His_kin-like_C"/>
</dbReference>
<dbReference type="EC" id="2.7.13.3" evidence="2"/>
<keyword evidence="12" id="KW-1185">Reference proteome</keyword>
<keyword evidence="3" id="KW-0597">Phosphoprotein</keyword>
<evidence type="ECO:0000256" key="2">
    <source>
        <dbReference type="ARBA" id="ARBA00012438"/>
    </source>
</evidence>
<dbReference type="PANTHER" id="PTHR43065:SF10">
    <property type="entry name" value="PEROXIDE STRESS-ACTIVATED HISTIDINE KINASE MAK3"/>
    <property type="match status" value="1"/>
</dbReference>
<dbReference type="InterPro" id="IPR036097">
    <property type="entry name" value="HisK_dim/P_sf"/>
</dbReference>
<dbReference type="NCBIfam" id="TIGR00229">
    <property type="entry name" value="sensory_box"/>
    <property type="match status" value="1"/>
</dbReference>
<dbReference type="Proteomes" id="UP001239462">
    <property type="component" value="Unassembled WGS sequence"/>
</dbReference>
<reference evidence="11 12" key="1">
    <citation type="submission" date="2023-06" db="EMBL/GenBank/DDBJ databases">
        <title>Roseiconus lacunae JC819 isolated from Gulf of Mannar region, Tamil Nadu.</title>
        <authorList>
            <person name="Pk S."/>
            <person name="Ch S."/>
            <person name="Ch V.R."/>
        </authorList>
    </citation>
    <scope>NUCLEOTIDE SEQUENCE [LARGE SCALE GENOMIC DNA]</scope>
    <source>
        <strain evidence="11 12">JC819</strain>
    </source>
</reference>
<evidence type="ECO:0000256" key="4">
    <source>
        <dbReference type="ARBA" id="ARBA00022679"/>
    </source>
</evidence>
<dbReference type="Gene3D" id="1.10.287.130">
    <property type="match status" value="1"/>
</dbReference>
<dbReference type="CDD" id="cd00130">
    <property type="entry name" value="PAS"/>
    <property type="match status" value="1"/>
</dbReference>
<dbReference type="RefSeq" id="WP_230776134.1">
    <property type="nucleotide sequence ID" value="NZ_CP141221.1"/>
</dbReference>
<comment type="catalytic activity">
    <reaction evidence="1">
        <text>ATP + protein L-histidine = ADP + protein N-phospho-L-histidine.</text>
        <dbReference type="EC" id="2.7.13.3"/>
    </reaction>
</comment>
<evidence type="ECO:0000313" key="11">
    <source>
        <dbReference type="EMBL" id="MDM4016892.1"/>
    </source>
</evidence>
<keyword evidence="9" id="KW-0472">Membrane</keyword>
<dbReference type="Pfam" id="PF02518">
    <property type="entry name" value="HATPase_c"/>
    <property type="match status" value="1"/>
</dbReference>
<dbReference type="SMART" id="SM00387">
    <property type="entry name" value="HATPase_c"/>
    <property type="match status" value="1"/>
</dbReference>
<keyword evidence="9" id="KW-0812">Transmembrane</keyword>
<evidence type="ECO:0000256" key="1">
    <source>
        <dbReference type="ARBA" id="ARBA00000085"/>
    </source>
</evidence>
<keyword evidence="4" id="KW-0808">Transferase</keyword>
<keyword evidence="8" id="KW-0902">Two-component regulatory system</keyword>
<keyword evidence="7 11" id="KW-0067">ATP-binding</keyword>
<dbReference type="InterPro" id="IPR036890">
    <property type="entry name" value="HATPase_C_sf"/>
</dbReference>
<dbReference type="InterPro" id="IPR000014">
    <property type="entry name" value="PAS"/>
</dbReference>
<proteinExistence type="predicted"/>
<dbReference type="SUPFAM" id="SSF47384">
    <property type="entry name" value="Homodimeric domain of signal transducing histidine kinase"/>
    <property type="match status" value="1"/>
</dbReference>
<evidence type="ECO:0000256" key="6">
    <source>
        <dbReference type="ARBA" id="ARBA00022777"/>
    </source>
</evidence>
<dbReference type="Gene3D" id="3.30.565.10">
    <property type="entry name" value="Histidine kinase-like ATPase, C-terminal domain"/>
    <property type="match status" value="1"/>
</dbReference>
<evidence type="ECO:0000259" key="10">
    <source>
        <dbReference type="PROSITE" id="PS50109"/>
    </source>
</evidence>